<reference evidence="1" key="1">
    <citation type="submission" date="2019-08" db="EMBL/GenBank/DDBJ databases">
        <authorList>
            <person name="Kucharzyk K."/>
            <person name="Murdoch R.W."/>
            <person name="Higgins S."/>
            <person name="Loffler F."/>
        </authorList>
    </citation>
    <scope>NUCLEOTIDE SEQUENCE</scope>
</reference>
<protein>
    <submittedName>
        <fullName evidence="1">Uncharacterized protein</fullName>
    </submittedName>
</protein>
<sequence>MITLYEAEGSFIIHGRRLTLVKRKVDIRLNQLSVDINVEHAAVFCSGVKGQHIVNRFAVVEIKA</sequence>
<proteinExistence type="predicted"/>
<name>A0A645E020_9ZZZZ</name>
<comment type="caution">
    <text evidence="1">The sequence shown here is derived from an EMBL/GenBank/DDBJ whole genome shotgun (WGS) entry which is preliminary data.</text>
</comment>
<gene>
    <name evidence="1" type="ORF">SDC9_142050</name>
</gene>
<dbReference type="EMBL" id="VSSQ01041467">
    <property type="protein sequence ID" value="MPM94901.1"/>
    <property type="molecule type" value="Genomic_DNA"/>
</dbReference>
<organism evidence="1">
    <name type="scientific">bioreactor metagenome</name>
    <dbReference type="NCBI Taxonomy" id="1076179"/>
    <lineage>
        <taxon>unclassified sequences</taxon>
        <taxon>metagenomes</taxon>
        <taxon>ecological metagenomes</taxon>
    </lineage>
</organism>
<accession>A0A645E020</accession>
<dbReference type="AlphaFoldDB" id="A0A645E020"/>
<evidence type="ECO:0000313" key="1">
    <source>
        <dbReference type="EMBL" id="MPM94901.1"/>
    </source>
</evidence>